<keyword evidence="4 6" id="KW-1133">Transmembrane helix</keyword>
<feature type="domain" description="Major facilitator superfamily (MFS) profile" evidence="7">
    <location>
        <begin position="1"/>
        <end position="202"/>
    </location>
</feature>
<proteinExistence type="predicted"/>
<dbReference type="Proteomes" id="UP001202328">
    <property type="component" value="Unassembled WGS sequence"/>
</dbReference>
<dbReference type="PANTHER" id="PTHR48020:SF24">
    <property type="entry name" value="INOSITOL TRANSPORTER 4"/>
    <property type="match status" value="1"/>
</dbReference>
<evidence type="ECO:0000313" key="9">
    <source>
        <dbReference type="Proteomes" id="UP001202328"/>
    </source>
</evidence>
<keyword evidence="9" id="KW-1185">Reference proteome</keyword>
<feature type="transmembrane region" description="Helical" evidence="6">
    <location>
        <begin position="105"/>
        <end position="134"/>
    </location>
</feature>
<keyword evidence="2" id="KW-0813">Transport</keyword>
<gene>
    <name evidence="8" type="ORF">MKW98_007705</name>
</gene>
<evidence type="ECO:0000313" key="8">
    <source>
        <dbReference type="EMBL" id="KAI3859324.1"/>
    </source>
</evidence>
<reference evidence="8" key="1">
    <citation type="submission" date="2022-04" db="EMBL/GenBank/DDBJ databases">
        <title>A functionally conserved STORR gene fusion in Papaver species that diverged 16.8 million years ago.</title>
        <authorList>
            <person name="Catania T."/>
        </authorList>
    </citation>
    <scope>NUCLEOTIDE SEQUENCE</scope>
    <source>
        <strain evidence="8">S-188037</strain>
    </source>
</reference>
<dbReference type="InterPro" id="IPR020846">
    <property type="entry name" value="MFS_dom"/>
</dbReference>
<protein>
    <recommendedName>
        <fullName evidence="7">Major facilitator superfamily (MFS) profile domain-containing protein</fullName>
    </recommendedName>
</protein>
<dbReference type="InterPro" id="IPR005828">
    <property type="entry name" value="MFS_sugar_transport-like"/>
</dbReference>
<feature type="transmembrane region" description="Helical" evidence="6">
    <location>
        <begin position="62"/>
        <end position="85"/>
    </location>
</feature>
<dbReference type="PANTHER" id="PTHR48020">
    <property type="entry name" value="PROTON MYO-INOSITOL COTRANSPORTER"/>
    <property type="match status" value="1"/>
</dbReference>
<evidence type="ECO:0000259" key="7">
    <source>
        <dbReference type="PROSITE" id="PS50850"/>
    </source>
</evidence>
<dbReference type="Pfam" id="PF00083">
    <property type="entry name" value="Sugar_tr"/>
    <property type="match status" value="1"/>
</dbReference>
<dbReference type="GO" id="GO:0005366">
    <property type="term" value="F:myo-inositol:proton symporter activity"/>
    <property type="evidence" value="ECO:0007669"/>
    <property type="project" value="TreeGrafter"/>
</dbReference>
<feature type="transmembrane region" description="Helical" evidence="6">
    <location>
        <begin position="146"/>
        <end position="166"/>
    </location>
</feature>
<sequence length="234" mass="26105">MNMIMHYCYTIFHLVGAGQYISENDAEVAEKAALAIPLVTSVLSIIGTIFCTALVDRLGRRRLLLISISGIMTSLGLLSYVFSFGVRGHDLSVEGHIWHSNEEGISIFGLLALVALAMYFIFYSLGIGTVPWIINSEIYPTKYRTVGGVRGTMAYSASKILVHYFFLDVVGDSHGVVYMLFLLQLFSLLVGLFIYLCVPETKGYPLEEVEKLLLEKENNIKLRDCTCDDKHVES</sequence>
<dbReference type="SUPFAM" id="SSF103473">
    <property type="entry name" value="MFS general substrate transporter"/>
    <property type="match status" value="1"/>
</dbReference>
<feature type="transmembrane region" description="Helical" evidence="6">
    <location>
        <begin position="32"/>
        <end position="55"/>
    </location>
</feature>
<evidence type="ECO:0000256" key="3">
    <source>
        <dbReference type="ARBA" id="ARBA00022692"/>
    </source>
</evidence>
<evidence type="ECO:0000256" key="4">
    <source>
        <dbReference type="ARBA" id="ARBA00022989"/>
    </source>
</evidence>
<dbReference type="PROSITE" id="PS50850">
    <property type="entry name" value="MFS"/>
    <property type="match status" value="1"/>
</dbReference>
<dbReference type="Gene3D" id="1.20.1250.20">
    <property type="entry name" value="MFS general substrate transporter like domains"/>
    <property type="match status" value="1"/>
</dbReference>
<accession>A0AAD4S3I6</accession>
<dbReference type="GO" id="GO:0016020">
    <property type="term" value="C:membrane"/>
    <property type="evidence" value="ECO:0007669"/>
    <property type="project" value="UniProtKB-SubCell"/>
</dbReference>
<dbReference type="InterPro" id="IPR036259">
    <property type="entry name" value="MFS_trans_sf"/>
</dbReference>
<keyword evidence="3 6" id="KW-0812">Transmembrane</keyword>
<dbReference type="EMBL" id="JAJJMB010014612">
    <property type="protein sequence ID" value="KAI3859324.1"/>
    <property type="molecule type" value="Genomic_DNA"/>
</dbReference>
<evidence type="ECO:0000256" key="2">
    <source>
        <dbReference type="ARBA" id="ARBA00022448"/>
    </source>
</evidence>
<keyword evidence="5 6" id="KW-0472">Membrane</keyword>
<dbReference type="AlphaFoldDB" id="A0AAD4S3I6"/>
<comment type="subcellular location">
    <subcellularLocation>
        <location evidence="1">Membrane</location>
        <topology evidence="1">Multi-pass membrane protein</topology>
    </subcellularLocation>
</comment>
<evidence type="ECO:0000256" key="1">
    <source>
        <dbReference type="ARBA" id="ARBA00004141"/>
    </source>
</evidence>
<evidence type="ECO:0000256" key="5">
    <source>
        <dbReference type="ARBA" id="ARBA00023136"/>
    </source>
</evidence>
<organism evidence="8 9">
    <name type="scientific">Papaver atlanticum</name>
    <dbReference type="NCBI Taxonomy" id="357466"/>
    <lineage>
        <taxon>Eukaryota</taxon>
        <taxon>Viridiplantae</taxon>
        <taxon>Streptophyta</taxon>
        <taxon>Embryophyta</taxon>
        <taxon>Tracheophyta</taxon>
        <taxon>Spermatophyta</taxon>
        <taxon>Magnoliopsida</taxon>
        <taxon>Ranunculales</taxon>
        <taxon>Papaveraceae</taxon>
        <taxon>Papaveroideae</taxon>
        <taxon>Papaver</taxon>
    </lineage>
</organism>
<evidence type="ECO:0000256" key="6">
    <source>
        <dbReference type="SAM" id="Phobius"/>
    </source>
</evidence>
<name>A0AAD4S3I6_9MAGN</name>
<comment type="caution">
    <text evidence="8">The sequence shown here is derived from an EMBL/GenBank/DDBJ whole genome shotgun (WGS) entry which is preliminary data.</text>
</comment>
<feature type="transmembrane region" description="Helical" evidence="6">
    <location>
        <begin position="178"/>
        <end position="198"/>
    </location>
</feature>
<dbReference type="InterPro" id="IPR050814">
    <property type="entry name" value="Myo-inositol_Transporter"/>
</dbReference>